<evidence type="ECO:0000313" key="3">
    <source>
        <dbReference type="EMBL" id="CAJ1074559.1"/>
    </source>
</evidence>
<protein>
    <submittedName>
        <fullName evidence="3">Uncharacterized protein</fullName>
    </submittedName>
</protein>
<proteinExistence type="predicted"/>
<gene>
    <name evidence="3" type="ORF">XNOV1_A039611</name>
</gene>
<feature type="coiled-coil region" evidence="1">
    <location>
        <begin position="6"/>
        <end position="33"/>
    </location>
</feature>
<feature type="compositionally biased region" description="Basic and acidic residues" evidence="2">
    <location>
        <begin position="241"/>
        <end position="265"/>
    </location>
</feature>
<evidence type="ECO:0000313" key="4">
    <source>
        <dbReference type="Proteomes" id="UP001178508"/>
    </source>
</evidence>
<feature type="region of interest" description="Disordered" evidence="2">
    <location>
        <begin position="230"/>
        <end position="265"/>
    </location>
</feature>
<feature type="region of interest" description="Disordered" evidence="2">
    <location>
        <begin position="336"/>
        <end position="403"/>
    </location>
</feature>
<feature type="compositionally biased region" description="Polar residues" evidence="2">
    <location>
        <begin position="230"/>
        <end position="240"/>
    </location>
</feature>
<reference evidence="3" key="1">
    <citation type="submission" date="2023-08" db="EMBL/GenBank/DDBJ databases">
        <authorList>
            <person name="Alioto T."/>
            <person name="Alioto T."/>
            <person name="Gomez Garrido J."/>
        </authorList>
    </citation>
    <scope>NUCLEOTIDE SEQUENCE</scope>
</reference>
<evidence type="ECO:0000256" key="1">
    <source>
        <dbReference type="SAM" id="Coils"/>
    </source>
</evidence>
<feature type="compositionally biased region" description="Basic and acidic residues" evidence="2">
    <location>
        <begin position="302"/>
        <end position="314"/>
    </location>
</feature>
<organism evidence="3 4">
    <name type="scientific">Xyrichtys novacula</name>
    <name type="common">Pearly razorfish</name>
    <name type="synonym">Hemipteronotus novacula</name>
    <dbReference type="NCBI Taxonomy" id="13765"/>
    <lineage>
        <taxon>Eukaryota</taxon>
        <taxon>Metazoa</taxon>
        <taxon>Chordata</taxon>
        <taxon>Craniata</taxon>
        <taxon>Vertebrata</taxon>
        <taxon>Euteleostomi</taxon>
        <taxon>Actinopterygii</taxon>
        <taxon>Neopterygii</taxon>
        <taxon>Teleostei</taxon>
        <taxon>Neoteleostei</taxon>
        <taxon>Acanthomorphata</taxon>
        <taxon>Eupercaria</taxon>
        <taxon>Labriformes</taxon>
        <taxon>Labridae</taxon>
        <taxon>Xyrichtys</taxon>
    </lineage>
</organism>
<dbReference type="Proteomes" id="UP001178508">
    <property type="component" value="Chromosome 15"/>
</dbReference>
<name>A0AAV1GPL5_XYRNO</name>
<accession>A0AAV1GPL5</accession>
<feature type="compositionally biased region" description="Polar residues" evidence="2">
    <location>
        <begin position="105"/>
        <end position="120"/>
    </location>
</feature>
<evidence type="ECO:0000256" key="2">
    <source>
        <dbReference type="SAM" id="MobiDB-lite"/>
    </source>
</evidence>
<keyword evidence="1" id="KW-0175">Coiled coil</keyword>
<dbReference type="EMBL" id="OY660878">
    <property type="protein sequence ID" value="CAJ1074559.1"/>
    <property type="molecule type" value="Genomic_DNA"/>
</dbReference>
<keyword evidence="4" id="KW-1185">Reference proteome</keyword>
<feature type="region of interest" description="Disordered" evidence="2">
    <location>
        <begin position="286"/>
        <end position="314"/>
    </location>
</feature>
<dbReference type="AlphaFoldDB" id="A0AAV1GPL5"/>
<feature type="region of interest" description="Disordered" evidence="2">
    <location>
        <begin position="101"/>
        <end position="123"/>
    </location>
</feature>
<sequence>MEEERKALLEARRARLAALMARMEQRRELMETRVHRESVEEPVDLLRHLKQDDSTFIARRKKMETKWPHIDLNYDFDPIPRFMFKEKIKKRERAERHEAAITDHLPNSISPEGSQISGPSDLSFKSDESKDLIIRFSHLLIESTETAMKSAERNEKAVIEYLSNNCHCGQRSNSSDSSSESDSGYEVRNSKKKEKCTCLNNLLLKSAQEERKRAENYAVDTMKLILQSSRCTSSGSASQSDRSKDVTTDFKKAETRSLQDGNMDKQKMEQIAKWCEAAGNAQIQAQLDDDSQASDSAASSKGSERQKGSMYDRERLMLERERLMFEREKLMFDREKFMSTKKSDSAAPTPETPGSKEQGFDFRGTSATMNNKTLFKLRSPVKSGEESGYSSLFGDDEDDDLYG</sequence>
<feature type="compositionally biased region" description="Acidic residues" evidence="2">
    <location>
        <begin position="394"/>
        <end position="403"/>
    </location>
</feature>